<dbReference type="EMBL" id="JAAVUP010000003">
    <property type="protein sequence ID" value="NKE17912.1"/>
    <property type="molecule type" value="Genomic_DNA"/>
</dbReference>
<keyword evidence="5" id="KW-1185">Reference proteome</keyword>
<dbReference type="RefSeq" id="WP_168041806.1">
    <property type="nucleotide sequence ID" value="NZ_JAAEDK010000009.1"/>
</dbReference>
<evidence type="ECO:0000259" key="2">
    <source>
        <dbReference type="Pfam" id="PF01266"/>
    </source>
</evidence>
<protein>
    <submittedName>
        <fullName evidence="3">FAD-binding oxidoreductase</fullName>
    </submittedName>
</protein>
<dbReference type="AlphaFoldDB" id="A0A9X9WE92"/>
<dbReference type="Proteomes" id="UP001138708">
    <property type="component" value="Unassembled WGS sequence"/>
</dbReference>
<dbReference type="GO" id="GO:0016491">
    <property type="term" value="F:oxidoreductase activity"/>
    <property type="evidence" value="ECO:0007669"/>
    <property type="project" value="UniProtKB-KW"/>
</dbReference>
<evidence type="ECO:0000313" key="3">
    <source>
        <dbReference type="EMBL" id="MBR0658652.1"/>
    </source>
</evidence>
<reference evidence="3" key="1">
    <citation type="submission" date="2020-01" db="EMBL/GenBank/DDBJ databases">
        <authorList>
            <person name="Rat A."/>
        </authorList>
    </citation>
    <scope>NUCLEOTIDE SEQUENCE</scope>
    <source>
        <strain evidence="3">LMG 31161</strain>
    </source>
</reference>
<dbReference type="PANTHER" id="PTHR13847:SF281">
    <property type="entry name" value="FAD DEPENDENT OXIDOREDUCTASE DOMAIN-CONTAINING PROTEIN"/>
    <property type="match status" value="1"/>
</dbReference>
<dbReference type="Proteomes" id="UP000746741">
    <property type="component" value="Unassembled WGS sequence"/>
</dbReference>
<accession>A0A9X9WE92</accession>
<dbReference type="PANTHER" id="PTHR13847">
    <property type="entry name" value="SARCOSINE DEHYDROGENASE-RELATED"/>
    <property type="match status" value="1"/>
</dbReference>
<dbReference type="SUPFAM" id="SSF51905">
    <property type="entry name" value="FAD/NAD(P)-binding domain"/>
    <property type="match status" value="1"/>
</dbReference>
<comment type="caution">
    <text evidence="3">The sequence shown here is derived from an EMBL/GenBank/DDBJ whole genome shotgun (WGS) entry which is preliminary data.</text>
</comment>
<feature type="domain" description="FAD dependent oxidoreductase" evidence="2">
    <location>
        <begin position="34"/>
        <end position="381"/>
    </location>
</feature>
<evidence type="ECO:0000256" key="1">
    <source>
        <dbReference type="ARBA" id="ARBA00023002"/>
    </source>
</evidence>
<evidence type="ECO:0000313" key="6">
    <source>
        <dbReference type="Proteomes" id="UP001138708"/>
    </source>
</evidence>
<dbReference type="GO" id="GO:0005737">
    <property type="term" value="C:cytoplasm"/>
    <property type="evidence" value="ECO:0007669"/>
    <property type="project" value="TreeGrafter"/>
</dbReference>
<gene>
    <name evidence="4" type="ORF">GWK15_13250</name>
    <name evidence="3" type="ORF">GXW75_05285</name>
</gene>
<dbReference type="Gene3D" id="3.30.9.10">
    <property type="entry name" value="D-Amino Acid Oxidase, subunit A, domain 2"/>
    <property type="match status" value="1"/>
</dbReference>
<reference evidence="4 5" key="2">
    <citation type="submission" date="2020-02" db="EMBL/GenBank/DDBJ databases">
        <authorList>
            <person name="Sun Q."/>
            <person name="Inoue M."/>
        </authorList>
    </citation>
    <scope>NUCLEOTIDE SEQUENCE [LARGE SCALE GENOMIC DNA]</scope>
    <source>
        <strain evidence="4 5">KCTC 22478</strain>
    </source>
</reference>
<dbReference type="Pfam" id="PF01266">
    <property type="entry name" value="DAO"/>
    <property type="match status" value="1"/>
</dbReference>
<reference evidence="3" key="3">
    <citation type="journal article" date="2021" name="Syst. Appl. Microbiol.">
        <title>Roseomonas hellenica sp. nov., isolated from roots of wild-growing Alkanna tinctoria.</title>
        <authorList>
            <person name="Rat A."/>
            <person name="Naranjo H.D."/>
            <person name="Lebbe L."/>
            <person name="Cnockaert M."/>
            <person name="Krigas N."/>
            <person name="Grigoriadou K."/>
            <person name="Maloupa E."/>
            <person name="Willems A."/>
        </authorList>
    </citation>
    <scope>NUCLEOTIDE SEQUENCE</scope>
    <source>
        <strain evidence="3">LMG 31161</strain>
    </source>
</reference>
<proteinExistence type="predicted"/>
<keyword evidence="1" id="KW-0560">Oxidoreductase</keyword>
<sequence length="436" mass="47038">MTGLLAPDFAATPYWWRAAPPPEAMPGTLPKASDVVVVGGGYAGLSATLTIARAGRSVCVLDANSPGWGASTRSVGMIGGRLRQGYAALAATLGDAGAIDLMCEARDAYAWFRGFVDAEGIDCAMRITGRLLCAWTPADLRRLGGLARFLSARIGIPAEMLDRAALRKELGSDLHHGAMLLPEDGGLHPAQLHRGLLDAVQRAGATVLAPAAVRRIGRDPDGFRLSTSIGEIAARDVLLATNAHTGTEFPWFRKRVIPVGSYMIATESLPRKLLDELIPKHRLVNDTRQLAYAFRRAPDQDRLLVGGRASALDHADPKRVVSGLHRIMRRLFPELADVRISHAWGGMVAFTFDRLPRIGTHDGIHYVLGCNGSGVVMNTYLGSKAGARLIGTPDGATRFARDDFPTHPLYTGSPWFMAPLTAWYDLRDRAARLAAR</sequence>
<evidence type="ECO:0000313" key="5">
    <source>
        <dbReference type="Proteomes" id="UP000746741"/>
    </source>
</evidence>
<dbReference type="Gene3D" id="3.50.50.60">
    <property type="entry name" value="FAD/NAD(P)-binding domain"/>
    <property type="match status" value="1"/>
</dbReference>
<name>A0A9X9WE92_9PROT</name>
<dbReference type="InterPro" id="IPR006076">
    <property type="entry name" value="FAD-dep_OxRdtase"/>
</dbReference>
<evidence type="ECO:0000313" key="4">
    <source>
        <dbReference type="EMBL" id="NKE17912.1"/>
    </source>
</evidence>
<dbReference type="InterPro" id="IPR036188">
    <property type="entry name" value="FAD/NAD-bd_sf"/>
</dbReference>
<dbReference type="EMBL" id="JAAEDK010000009">
    <property type="protein sequence ID" value="MBR0658652.1"/>
    <property type="molecule type" value="Genomic_DNA"/>
</dbReference>
<organism evidence="3 6">
    <name type="scientific">Neoroseomonas oryzicola</name>
    <dbReference type="NCBI Taxonomy" id="535904"/>
    <lineage>
        <taxon>Bacteria</taxon>
        <taxon>Pseudomonadati</taxon>
        <taxon>Pseudomonadota</taxon>
        <taxon>Alphaproteobacteria</taxon>
        <taxon>Acetobacterales</taxon>
        <taxon>Acetobacteraceae</taxon>
        <taxon>Neoroseomonas</taxon>
    </lineage>
</organism>